<keyword evidence="5" id="KW-0520">NAD</keyword>
<feature type="domain" description="RCK C-terminal" evidence="8">
    <location>
        <begin position="371"/>
        <end position="453"/>
    </location>
</feature>
<dbReference type="SUPFAM" id="SSF51735">
    <property type="entry name" value="NAD(P)-binding Rossmann-fold domains"/>
    <property type="match status" value="2"/>
</dbReference>
<dbReference type="NCBIfam" id="NF007039">
    <property type="entry name" value="PRK09496.3-2"/>
    <property type="match status" value="1"/>
</dbReference>
<dbReference type="NCBIfam" id="NF007031">
    <property type="entry name" value="PRK09496.1-2"/>
    <property type="match status" value="1"/>
</dbReference>
<organism evidence="9 10">
    <name type="scientific">Ruthenibacterium intestinale</name>
    <dbReference type="NCBI Taxonomy" id="3133163"/>
    <lineage>
        <taxon>Bacteria</taxon>
        <taxon>Bacillati</taxon>
        <taxon>Bacillota</taxon>
        <taxon>Clostridia</taxon>
        <taxon>Eubacteriales</taxon>
        <taxon>Oscillospiraceae</taxon>
        <taxon>Ruthenibacterium</taxon>
    </lineage>
</organism>
<protein>
    <recommendedName>
        <fullName evidence="1">Trk system potassium uptake protein TrkA</fullName>
    </recommendedName>
</protein>
<dbReference type="PANTHER" id="PTHR43833:SF5">
    <property type="entry name" value="TRK SYSTEM POTASSIUM UPTAKE PROTEIN TRKA"/>
    <property type="match status" value="1"/>
</dbReference>
<feature type="domain" description="RCK C-terminal" evidence="8">
    <location>
        <begin position="141"/>
        <end position="224"/>
    </location>
</feature>
<evidence type="ECO:0000259" key="7">
    <source>
        <dbReference type="PROSITE" id="PS51201"/>
    </source>
</evidence>
<feature type="domain" description="RCK N-terminal" evidence="7">
    <location>
        <begin position="229"/>
        <end position="348"/>
    </location>
</feature>
<dbReference type="InterPro" id="IPR036721">
    <property type="entry name" value="RCK_C_sf"/>
</dbReference>
<dbReference type="InterPro" id="IPR006037">
    <property type="entry name" value="RCK_C"/>
</dbReference>
<evidence type="ECO:0000256" key="1">
    <source>
        <dbReference type="ARBA" id="ARBA00017378"/>
    </source>
</evidence>
<dbReference type="PROSITE" id="PS51201">
    <property type="entry name" value="RCK_N"/>
    <property type="match status" value="2"/>
</dbReference>
<dbReference type="PANTHER" id="PTHR43833">
    <property type="entry name" value="POTASSIUM CHANNEL PROTEIN 2-RELATED-RELATED"/>
    <property type="match status" value="1"/>
</dbReference>
<name>A0ABV1GC92_9FIRM</name>
<keyword evidence="3" id="KW-0633">Potassium transport</keyword>
<evidence type="ECO:0000256" key="2">
    <source>
        <dbReference type="ARBA" id="ARBA00022448"/>
    </source>
</evidence>
<accession>A0ABV1GC92</accession>
<evidence type="ECO:0000259" key="8">
    <source>
        <dbReference type="PROSITE" id="PS51202"/>
    </source>
</evidence>
<dbReference type="Pfam" id="PF02080">
    <property type="entry name" value="TrkA_C"/>
    <property type="match status" value="2"/>
</dbReference>
<dbReference type="Proteomes" id="UP001477672">
    <property type="component" value="Unassembled WGS sequence"/>
</dbReference>
<dbReference type="InterPro" id="IPR006036">
    <property type="entry name" value="K_uptake_TrkA"/>
</dbReference>
<dbReference type="InterPro" id="IPR003148">
    <property type="entry name" value="RCK_N"/>
</dbReference>
<sequence>MKIIVAGDGKVGLALTRQLLREGHDLVTIDSNPQVLHMSLDQYDVMTLEGNAAAMETLREAGVEEAELLIAATSADETNILCCLTGRILNPNLHTIARVRNPDYKEQLFSMREQLGLSMTINPELSAAHEIFRLLQFPSFLRRETFAKGRVEIVELKVFEDGKLNGVRLSELYKIAKVKVLVCAVSRGEEVEIPNGDYRLQTGDHIYVTARAANLSQLLKNLGIGMSYVNRALLVGGSRLCFYLAERLLRAGVQVKIIEKNETRARYLAEILPKADVVQGDGSSQEVLESEGLRRADALVTLTDMDEENIVISMYGSAAGVKKVITKANRLEYSHMFEDMGVGTVISPKALCSNNVVRYVRAMQNQKGSVLALHRIADDRAETLEFLVDDTVPWRGVPLKDVPVKKGILISCITRRGDTVIPDGASSFESGDTVIVVTTCESPIMQLQDIFEE</sequence>
<feature type="domain" description="RCK N-terminal" evidence="7">
    <location>
        <begin position="1"/>
        <end position="125"/>
    </location>
</feature>
<dbReference type="EMBL" id="JBBMFA010000037">
    <property type="protein sequence ID" value="MEQ2519148.1"/>
    <property type="molecule type" value="Genomic_DNA"/>
</dbReference>
<keyword evidence="6" id="KW-0406">Ion transport</keyword>
<dbReference type="Pfam" id="PF02254">
    <property type="entry name" value="TrkA_N"/>
    <property type="match status" value="2"/>
</dbReference>
<dbReference type="PRINTS" id="PR00335">
    <property type="entry name" value="KUPTAKETRKA"/>
</dbReference>
<dbReference type="NCBIfam" id="NF007033">
    <property type="entry name" value="PRK09496.1-5"/>
    <property type="match status" value="1"/>
</dbReference>
<evidence type="ECO:0000313" key="10">
    <source>
        <dbReference type="Proteomes" id="UP001477672"/>
    </source>
</evidence>
<dbReference type="SUPFAM" id="SSF116726">
    <property type="entry name" value="TrkA C-terminal domain-like"/>
    <property type="match status" value="2"/>
</dbReference>
<keyword evidence="4" id="KW-0630">Potassium</keyword>
<comment type="caution">
    <text evidence="9">The sequence shown here is derived from an EMBL/GenBank/DDBJ whole genome shotgun (WGS) entry which is preliminary data.</text>
</comment>
<dbReference type="Gene3D" id="3.40.50.720">
    <property type="entry name" value="NAD(P)-binding Rossmann-like Domain"/>
    <property type="match status" value="2"/>
</dbReference>
<dbReference type="PROSITE" id="PS51202">
    <property type="entry name" value="RCK_C"/>
    <property type="match status" value="2"/>
</dbReference>
<dbReference type="InterPro" id="IPR050721">
    <property type="entry name" value="Trk_Ktr_HKT_K-transport"/>
</dbReference>
<gene>
    <name evidence="9" type="primary">trkA</name>
    <name evidence="9" type="ORF">WMO24_01655</name>
</gene>
<keyword evidence="2" id="KW-0813">Transport</keyword>
<dbReference type="RefSeq" id="WP_349214428.1">
    <property type="nucleotide sequence ID" value="NZ_JBBMFA010000037.1"/>
</dbReference>
<dbReference type="InterPro" id="IPR036291">
    <property type="entry name" value="NAD(P)-bd_dom_sf"/>
</dbReference>
<evidence type="ECO:0000256" key="3">
    <source>
        <dbReference type="ARBA" id="ARBA00022538"/>
    </source>
</evidence>
<evidence type="ECO:0000313" key="9">
    <source>
        <dbReference type="EMBL" id="MEQ2519148.1"/>
    </source>
</evidence>
<keyword evidence="10" id="KW-1185">Reference proteome</keyword>
<dbReference type="Gene3D" id="3.30.70.1450">
    <property type="entry name" value="Regulator of K+ conductance, C-terminal domain"/>
    <property type="match status" value="2"/>
</dbReference>
<evidence type="ECO:0000256" key="5">
    <source>
        <dbReference type="ARBA" id="ARBA00023027"/>
    </source>
</evidence>
<proteinExistence type="predicted"/>
<evidence type="ECO:0000256" key="4">
    <source>
        <dbReference type="ARBA" id="ARBA00022958"/>
    </source>
</evidence>
<reference evidence="9 10" key="1">
    <citation type="submission" date="2024-03" db="EMBL/GenBank/DDBJ databases">
        <title>Human intestinal bacterial collection.</title>
        <authorList>
            <person name="Pauvert C."/>
            <person name="Hitch T.C.A."/>
            <person name="Clavel T."/>
        </authorList>
    </citation>
    <scope>NUCLEOTIDE SEQUENCE [LARGE SCALE GENOMIC DNA]</scope>
    <source>
        <strain evidence="9 10">CLA-JM-H11</strain>
    </source>
</reference>
<evidence type="ECO:0000256" key="6">
    <source>
        <dbReference type="ARBA" id="ARBA00023065"/>
    </source>
</evidence>